<evidence type="ECO:0000256" key="2">
    <source>
        <dbReference type="ARBA" id="ARBA00022448"/>
    </source>
</evidence>
<dbReference type="GO" id="GO:0055085">
    <property type="term" value="P:transmembrane transport"/>
    <property type="evidence" value="ECO:0007669"/>
    <property type="project" value="InterPro"/>
</dbReference>
<keyword evidence="5 7" id="KW-1133">Transmembrane helix</keyword>
<protein>
    <submittedName>
        <fullName evidence="9">Binding-protein-dependent transport system inner membrane component</fullName>
    </submittedName>
</protein>
<comment type="caution">
    <text evidence="9">The sequence shown here is derived from an EMBL/GenBank/DDBJ whole genome shotgun (WGS) entry which is preliminary data.</text>
</comment>
<feature type="domain" description="ABC transmembrane type-1" evidence="8">
    <location>
        <begin position="63"/>
        <end position="251"/>
    </location>
</feature>
<reference evidence="9 10" key="1">
    <citation type="journal article" date="2015" name="Nature">
        <title>rRNA introns, odd ribosomes, and small enigmatic genomes across a large radiation of phyla.</title>
        <authorList>
            <person name="Brown C.T."/>
            <person name="Hug L.A."/>
            <person name="Thomas B.C."/>
            <person name="Sharon I."/>
            <person name="Castelle C.J."/>
            <person name="Singh A."/>
            <person name="Wilkins M.J."/>
            <person name="Williams K.H."/>
            <person name="Banfield J.F."/>
        </authorList>
    </citation>
    <scope>NUCLEOTIDE SEQUENCE [LARGE SCALE GENOMIC DNA]</scope>
</reference>
<evidence type="ECO:0000256" key="5">
    <source>
        <dbReference type="ARBA" id="ARBA00022989"/>
    </source>
</evidence>
<sequence length="264" mass="29425">MSRKATWVIGTASILLLLALYTRLSIHQHMINPTDTTIPTWMQMSEGISKIFAAQPRTGDRWIVEDVLATLSRLGFGLGIGVFIAFALGMSMGVWRWMEAFFLPILSLFAKIPPTAMMAVFFTLFGTELKMYGAIIAFGVIPTLAQTIYLGLKDIAEERIDKARTLGASTTEIIFCIMFPQILPKLLDAIRLQIGPAMVFLIAAEVLVGDVGFGYRIRLQSRLLNMNVVYPYLAYLALFGFGMDMGMRWIQCKLCPWYAKGGVS</sequence>
<feature type="transmembrane region" description="Helical" evidence="7">
    <location>
        <begin position="194"/>
        <end position="217"/>
    </location>
</feature>
<dbReference type="Pfam" id="PF00528">
    <property type="entry name" value="BPD_transp_1"/>
    <property type="match status" value="1"/>
</dbReference>
<organism evidence="9 10">
    <name type="scientific">Candidatus Uhrbacteria bacterium GW2011_GWF2_46_218</name>
    <dbReference type="NCBI Taxonomy" id="1619001"/>
    <lineage>
        <taxon>Bacteria</taxon>
        <taxon>Candidatus Uhriibacteriota</taxon>
    </lineage>
</organism>
<evidence type="ECO:0000313" key="10">
    <source>
        <dbReference type="Proteomes" id="UP000034705"/>
    </source>
</evidence>
<feature type="transmembrane region" description="Helical" evidence="7">
    <location>
        <begin position="229"/>
        <end position="250"/>
    </location>
</feature>
<dbReference type="Proteomes" id="UP000034705">
    <property type="component" value="Unassembled WGS sequence"/>
</dbReference>
<proteinExistence type="inferred from homology"/>
<dbReference type="SUPFAM" id="SSF161098">
    <property type="entry name" value="MetI-like"/>
    <property type="match status" value="1"/>
</dbReference>
<feature type="transmembrane region" description="Helical" evidence="7">
    <location>
        <begin position="101"/>
        <end position="125"/>
    </location>
</feature>
<evidence type="ECO:0000256" key="4">
    <source>
        <dbReference type="ARBA" id="ARBA00022692"/>
    </source>
</evidence>
<evidence type="ECO:0000256" key="7">
    <source>
        <dbReference type="RuleBase" id="RU363032"/>
    </source>
</evidence>
<comment type="subcellular location">
    <subcellularLocation>
        <location evidence="1 7">Cell membrane</location>
        <topology evidence="1 7">Multi-pass membrane protein</topology>
    </subcellularLocation>
</comment>
<accession>A0A0G1PJT7</accession>
<feature type="transmembrane region" description="Helical" evidence="7">
    <location>
        <begin position="74"/>
        <end position="94"/>
    </location>
</feature>
<keyword evidence="3" id="KW-1003">Cell membrane</keyword>
<dbReference type="GO" id="GO:0005886">
    <property type="term" value="C:plasma membrane"/>
    <property type="evidence" value="ECO:0007669"/>
    <property type="project" value="UniProtKB-SubCell"/>
</dbReference>
<keyword evidence="2 7" id="KW-0813">Transport</keyword>
<dbReference type="InterPro" id="IPR035906">
    <property type="entry name" value="MetI-like_sf"/>
</dbReference>
<keyword evidence="6 7" id="KW-0472">Membrane</keyword>
<evidence type="ECO:0000313" key="9">
    <source>
        <dbReference type="EMBL" id="KKU32962.1"/>
    </source>
</evidence>
<evidence type="ECO:0000259" key="8">
    <source>
        <dbReference type="PROSITE" id="PS50928"/>
    </source>
</evidence>
<evidence type="ECO:0000256" key="6">
    <source>
        <dbReference type="ARBA" id="ARBA00023136"/>
    </source>
</evidence>
<dbReference type="AlphaFoldDB" id="A0A0G1PJT7"/>
<dbReference type="EMBL" id="LCMG01000012">
    <property type="protein sequence ID" value="KKU32962.1"/>
    <property type="molecule type" value="Genomic_DNA"/>
</dbReference>
<evidence type="ECO:0000256" key="1">
    <source>
        <dbReference type="ARBA" id="ARBA00004651"/>
    </source>
</evidence>
<feature type="transmembrane region" description="Helical" evidence="7">
    <location>
        <begin position="131"/>
        <end position="152"/>
    </location>
</feature>
<feature type="transmembrane region" description="Helical" evidence="7">
    <location>
        <begin position="164"/>
        <end position="182"/>
    </location>
</feature>
<dbReference type="Gene3D" id="1.10.3720.10">
    <property type="entry name" value="MetI-like"/>
    <property type="match status" value="1"/>
</dbReference>
<dbReference type="PANTHER" id="PTHR30151:SF0">
    <property type="entry name" value="ABC TRANSPORTER PERMEASE PROTEIN MJ0413-RELATED"/>
    <property type="match status" value="1"/>
</dbReference>
<dbReference type="InterPro" id="IPR000515">
    <property type="entry name" value="MetI-like"/>
</dbReference>
<keyword evidence="4 7" id="KW-0812">Transmembrane</keyword>
<dbReference type="PROSITE" id="PS50928">
    <property type="entry name" value="ABC_TM1"/>
    <property type="match status" value="1"/>
</dbReference>
<dbReference type="PANTHER" id="PTHR30151">
    <property type="entry name" value="ALKANE SULFONATE ABC TRANSPORTER-RELATED, MEMBRANE SUBUNIT"/>
    <property type="match status" value="1"/>
</dbReference>
<gene>
    <name evidence="9" type="ORF">UX45_C0012G0003</name>
</gene>
<evidence type="ECO:0000256" key="3">
    <source>
        <dbReference type="ARBA" id="ARBA00022475"/>
    </source>
</evidence>
<comment type="similarity">
    <text evidence="7">Belongs to the binding-protein-dependent transport system permease family.</text>
</comment>
<dbReference type="CDD" id="cd06261">
    <property type="entry name" value="TM_PBP2"/>
    <property type="match status" value="1"/>
</dbReference>
<name>A0A0G1PJT7_9BACT</name>